<dbReference type="NCBIfam" id="TIGR01855">
    <property type="entry name" value="IMP_synth_hisH"/>
    <property type="match status" value="1"/>
</dbReference>
<comment type="caution">
    <text evidence="13">The sequence shown here is derived from an EMBL/GenBank/DDBJ whole genome shotgun (WGS) entry which is preliminary data.</text>
</comment>
<evidence type="ECO:0000256" key="3">
    <source>
        <dbReference type="ARBA" id="ARBA00022605"/>
    </source>
</evidence>
<evidence type="ECO:0000256" key="9">
    <source>
        <dbReference type="ARBA" id="ARBA00049534"/>
    </source>
</evidence>
<comment type="catalytic activity">
    <reaction evidence="9 10">
        <text>L-glutamine + H2O = L-glutamate + NH4(+)</text>
        <dbReference type="Rhea" id="RHEA:15889"/>
        <dbReference type="ChEBI" id="CHEBI:15377"/>
        <dbReference type="ChEBI" id="CHEBI:28938"/>
        <dbReference type="ChEBI" id="CHEBI:29985"/>
        <dbReference type="ChEBI" id="CHEBI:58359"/>
        <dbReference type="EC" id="3.5.1.2"/>
    </reaction>
</comment>
<dbReference type="GO" id="GO:0000107">
    <property type="term" value="F:imidazoleglycerol-phosphate synthase activity"/>
    <property type="evidence" value="ECO:0007669"/>
    <property type="project" value="UniProtKB-UniRule"/>
</dbReference>
<dbReference type="GO" id="GO:0016829">
    <property type="term" value="F:lyase activity"/>
    <property type="evidence" value="ECO:0007669"/>
    <property type="project" value="UniProtKB-KW"/>
</dbReference>
<dbReference type="SUPFAM" id="SSF52317">
    <property type="entry name" value="Class I glutamine amidotransferase-like"/>
    <property type="match status" value="1"/>
</dbReference>
<evidence type="ECO:0000259" key="12">
    <source>
        <dbReference type="Pfam" id="PF00117"/>
    </source>
</evidence>
<evidence type="ECO:0000256" key="10">
    <source>
        <dbReference type="HAMAP-Rule" id="MF_00278"/>
    </source>
</evidence>
<proteinExistence type="inferred from homology"/>
<reference evidence="13" key="2">
    <citation type="submission" date="2020-09" db="EMBL/GenBank/DDBJ databases">
        <authorList>
            <person name="Sun Q."/>
            <person name="Zhou Y."/>
        </authorList>
    </citation>
    <scope>NUCLEOTIDE SEQUENCE</scope>
    <source>
        <strain evidence="13">CGMCC 1.15958</strain>
    </source>
</reference>
<evidence type="ECO:0000256" key="11">
    <source>
        <dbReference type="PIRSR" id="PIRSR000495-1"/>
    </source>
</evidence>
<evidence type="ECO:0000256" key="4">
    <source>
        <dbReference type="ARBA" id="ARBA00022801"/>
    </source>
</evidence>
<keyword evidence="4 10" id="KW-0378">Hydrolase</keyword>
<comment type="catalytic activity">
    <reaction evidence="8 10">
        <text>5-[(5-phospho-1-deoxy-D-ribulos-1-ylimino)methylamino]-1-(5-phospho-beta-D-ribosyl)imidazole-4-carboxamide + L-glutamine = D-erythro-1-(imidazol-4-yl)glycerol 3-phosphate + 5-amino-1-(5-phospho-beta-D-ribosyl)imidazole-4-carboxamide + L-glutamate + H(+)</text>
        <dbReference type="Rhea" id="RHEA:24793"/>
        <dbReference type="ChEBI" id="CHEBI:15378"/>
        <dbReference type="ChEBI" id="CHEBI:29985"/>
        <dbReference type="ChEBI" id="CHEBI:58278"/>
        <dbReference type="ChEBI" id="CHEBI:58359"/>
        <dbReference type="ChEBI" id="CHEBI:58475"/>
        <dbReference type="ChEBI" id="CHEBI:58525"/>
        <dbReference type="EC" id="4.3.2.10"/>
    </reaction>
</comment>
<dbReference type="Gene3D" id="3.40.50.880">
    <property type="match status" value="1"/>
</dbReference>
<evidence type="ECO:0000256" key="8">
    <source>
        <dbReference type="ARBA" id="ARBA00047838"/>
    </source>
</evidence>
<dbReference type="Proteomes" id="UP000609064">
    <property type="component" value="Unassembled WGS sequence"/>
</dbReference>
<dbReference type="EC" id="3.5.1.2" evidence="10"/>
<keyword evidence="14" id="KW-1185">Reference proteome</keyword>
<dbReference type="PROSITE" id="PS51273">
    <property type="entry name" value="GATASE_TYPE_1"/>
    <property type="match status" value="1"/>
</dbReference>
<feature type="active site" description="Nucleophile" evidence="10 11">
    <location>
        <position position="79"/>
    </location>
</feature>
<dbReference type="PANTHER" id="PTHR42701:SF1">
    <property type="entry name" value="IMIDAZOLE GLYCEROL PHOSPHATE SYNTHASE SUBUNIT HISH"/>
    <property type="match status" value="1"/>
</dbReference>
<evidence type="ECO:0000256" key="7">
    <source>
        <dbReference type="ARBA" id="ARBA00023239"/>
    </source>
</evidence>
<comment type="subunit">
    <text evidence="2 10">Heterodimer of HisH and HisF.</text>
</comment>
<evidence type="ECO:0000256" key="5">
    <source>
        <dbReference type="ARBA" id="ARBA00022962"/>
    </source>
</evidence>
<dbReference type="AlphaFoldDB" id="A0A916YWQ4"/>
<keyword evidence="6 10" id="KW-0368">Histidine biosynthesis</keyword>
<evidence type="ECO:0000313" key="13">
    <source>
        <dbReference type="EMBL" id="GGD64547.1"/>
    </source>
</evidence>
<evidence type="ECO:0000313" key="14">
    <source>
        <dbReference type="Proteomes" id="UP000609064"/>
    </source>
</evidence>
<dbReference type="EC" id="4.3.2.10" evidence="10"/>
<protein>
    <recommendedName>
        <fullName evidence="10">Imidazole glycerol phosphate synthase subunit HisH</fullName>
        <ecNumber evidence="10">4.3.2.10</ecNumber>
    </recommendedName>
    <alternativeName>
        <fullName evidence="10">IGP synthase glutaminase subunit</fullName>
        <ecNumber evidence="10">3.5.1.2</ecNumber>
    </alternativeName>
    <alternativeName>
        <fullName evidence="10">IGP synthase subunit HisH</fullName>
    </alternativeName>
    <alternativeName>
        <fullName evidence="10">ImGP synthase subunit HisH</fullName>
        <shortName evidence="10">IGPS subunit HisH</shortName>
    </alternativeName>
</protein>
<evidence type="ECO:0000256" key="6">
    <source>
        <dbReference type="ARBA" id="ARBA00023102"/>
    </source>
</evidence>
<sequence length="200" mass="22411">MVAIVEYGMGNVASVQKALRFLNVDSIVTANFEKINQSKYIILPGVGSFRQAMENLEQRNLISFLREKVTEGKPFLGICLGMQLLAEKGYEDGLTEGLGFIEGEVIRIPESNLPVPHIGWNNISIKIPQYFDKLTDSNFYFVHSYFFNAKNINDVAATVNYGSDLVAVVQKNNVFGTQFHPEKSQTAGLQVLKNFIDFYA</sequence>
<keyword evidence="7 10" id="KW-0456">Lyase</keyword>
<comment type="subcellular location">
    <subcellularLocation>
        <location evidence="10">Cytoplasm</location>
    </subcellularLocation>
</comment>
<name>A0A916YWQ4_9BACT</name>
<dbReference type="PANTHER" id="PTHR42701">
    <property type="entry name" value="IMIDAZOLE GLYCEROL PHOSPHATE SYNTHASE SUBUNIT HISH"/>
    <property type="match status" value="1"/>
</dbReference>
<dbReference type="PIRSF" id="PIRSF000495">
    <property type="entry name" value="Amidotransf_hisH"/>
    <property type="match status" value="1"/>
</dbReference>
<comment type="function">
    <text evidence="10">IGPS catalyzes the conversion of PRFAR and glutamine to IGP, AICAR and glutamate. The HisH subunit catalyzes the hydrolysis of glutamine to glutamate and ammonia as part of the synthesis of IGP and AICAR. The resulting ammonia molecule is channeled to the active site of HisF.</text>
</comment>
<dbReference type="InterPro" id="IPR029062">
    <property type="entry name" value="Class_I_gatase-like"/>
</dbReference>
<comment type="pathway">
    <text evidence="1 10">Amino-acid biosynthesis; L-histidine biosynthesis; L-histidine from 5-phospho-alpha-D-ribose 1-diphosphate: step 5/9.</text>
</comment>
<dbReference type="Pfam" id="PF00117">
    <property type="entry name" value="GATase"/>
    <property type="match status" value="1"/>
</dbReference>
<dbReference type="GO" id="GO:0000105">
    <property type="term" value="P:L-histidine biosynthetic process"/>
    <property type="evidence" value="ECO:0007669"/>
    <property type="project" value="UniProtKB-UniRule"/>
</dbReference>
<dbReference type="GO" id="GO:0004359">
    <property type="term" value="F:glutaminase activity"/>
    <property type="evidence" value="ECO:0007669"/>
    <property type="project" value="UniProtKB-EC"/>
</dbReference>
<organism evidence="13 14">
    <name type="scientific">Emticicia aquatilis</name>
    <dbReference type="NCBI Taxonomy" id="1537369"/>
    <lineage>
        <taxon>Bacteria</taxon>
        <taxon>Pseudomonadati</taxon>
        <taxon>Bacteroidota</taxon>
        <taxon>Cytophagia</taxon>
        <taxon>Cytophagales</taxon>
        <taxon>Leadbetterellaceae</taxon>
        <taxon>Emticicia</taxon>
    </lineage>
</organism>
<keyword evidence="10" id="KW-0963">Cytoplasm</keyword>
<dbReference type="InterPro" id="IPR010139">
    <property type="entry name" value="Imidazole-glycPsynth_HisH"/>
</dbReference>
<dbReference type="CDD" id="cd01748">
    <property type="entry name" value="GATase1_IGP_Synthase"/>
    <property type="match status" value="1"/>
</dbReference>
<dbReference type="InterPro" id="IPR017926">
    <property type="entry name" value="GATASE"/>
</dbReference>
<feature type="active site" evidence="10 11">
    <location>
        <position position="180"/>
    </location>
</feature>
<keyword evidence="3 10" id="KW-0028">Amino-acid biosynthesis</keyword>
<dbReference type="EMBL" id="BMKK01000006">
    <property type="protein sequence ID" value="GGD64547.1"/>
    <property type="molecule type" value="Genomic_DNA"/>
</dbReference>
<dbReference type="HAMAP" id="MF_00278">
    <property type="entry name" value="HisH"/>
    <property type="match status" value="1"/>
</dbReference>
<dbReference type="RefSeq" id="WP_188767012.1">
    <property type="nucleotide sequence ID" value="NZ_BMKK01000006.1"/>
</dbReference>
<feature type="active site" evidence="10 11">
    <location>
        <position position="182"/>
    </location>
</feature>
<dbReference type="GO" id="GO:0005737">
    <property type="term" value="C:cytoplasm"/>
    <property type="evidence" value="ECO:0007669"/>
    <property type="project" value="UniProtKB-SubCell"/>
</dbReference>
<accession>A0A916YWQ4</accession>
<gene>
    <name evidence="13" type="primary">hisH1</name>
    <name evidence="10" type="synonym">hisH</name>
    <name evidence="13" type="ORF">GCM10011514_30680</name>
</gene>
<feature type="domain" description="Glutamine amidotransferase" evidence="12">
    <location>
        <begin position="4"/>
        <end position="195"/>
    </location>
</feature>
<evidence type="ECO:0000256" key="2">
    <source>
        <dbReference type="ARBA" id="ARBA00011152"/>
    </source>
</evidence>
<reference evidence="13" key="1">
    <citation type="journal article" date="2014" name="Int. J. Syst. Evol. Microbiol.">
        <title>Complete genome sequence of Corynebacterium casei LMG S-19264T (=DSM 44701T), isolated from a smear-ripened cheese.</title>
        <authorList>
            <consortium name="US DOE Joint Genome Institute (JGI-PGF)"/>
            <person name="Walter F."/>
            <person name="Albersmeier A."/>
            <person name="Kalinowski J."/>
            <person name="Ruckert C."/>
        </authorList>
    </citation>
    <scope>NUCLEOTIDE SEQUENCE</scope>
    <source>
        <strain evidence="13">CGMCC 1.15958</strain>
    </source>
</reference>
<keyword evidence="5 10" id="KW-0315">Glutamine amidotransferase</keyword>
<evidence type="ECO:0000256" key="1">
    <source>
        <dbReference type="ARBA" id="ARBA00005091"/>
    </source>
</evidence>